<dbReference type="SUPFAM" id="SSF69279">
    <property type="entry name" value="Phage tail proteins"/>
    <property type="match status" value="1"/>
</dbReference>
<dbReference type="RefSeq" id="WP_345402875.1">
    <property type="nucleotide sequence ID" value="NZ_BAABHG010000014.1"/>
</dbReference>
<gene>
    <name evidence="1" type="ORF">ACFSYJ_14805</name>
</gene>
<dbReference type="Proteomes" id="UP001597419">
    <property type="component" value="Unassembled WGS sequence"/>
</dbReference>
<evidence type="ECO:0000313" key="2">
    <source>
        <dbReference type="Proteomes" id="UP001597419"/>
    </source>
</evidence>
<organism evidence="1 2">
    <name type="scientific">Amycolatopsis samaneae</name>
    <dbReference type="NCBI Taxonomy" id="664691"/>
    <lineage>
        <taxon>Bacteria</taxon>
        <taxon>Bacillati</taxon>
        <taxon>Actinomycetota</taxon>
        <taxon>Actinomycetes</taxon>
        <taxon>Pseudonocardiales</taxon>
        <taxon>Pseudonocardiaceae</taxon>
        <taxon>Amycolatopsis</taxon>
    </lineage>
</organism>
<protein>
    <submittedName>
        <fullName evidence="1">Phage late control D family protein</fullName>
    </submittedName>
</protein>
<name>A0ABW5GEE5_9PSEU</name>
<reference evidence="2" key="1">
    <citation type="journal article" date="2019" name="Int. J. Syst. Evol. Microbiol.">
        <title>The Global Catalogue of Microorganisms (GCM) 10K type strain sequencing project: providing services to taxonomists for standard genome sequencing and annotation.</title>
        <authorList>
            <consortium name="The Broad Institute Genomics Platform"/>
            <consortium name="The Broad Institute Genome Sequencing Center for Infectious Disease"/>
            <person name="Wu L."/>
            <person name="Ma J."/>
        </authorList>
    </citation>
    <scope>NUCLEOTIDE SEQUENCE [LARGE SCALE GENOMIC DNA]</scope>
    <source>
        <strain evidence="2">CGMCC 4.7643</strain>
    </source>
</reference>
<accession>A0ABW5GEE5</accession>
<dbReference type="EMBL" id="JBHUKU010000007">
    <property type="protein sequence ID" value="MFD2459883.1"/>
    <property type="molecule type" value="Genomic_DNA"/>
</dbReference>
<comment type="caution">
    <text evidence="1">The sequence shown here is derived from an EMBL/GenBank/DDBJ whole genome shotgun (WGS) entry which is preliminary data.</text>
</comment>
<evidence type="ECO:0000313" key="1">
    <source>
        <dbReference type="EMBL" id="MFD2459883.1"/>
    </source>
</evidence>
<sequence length="363" mass="40988">MSTPTTAAQPIARGQDFYVPAFEIRPPGRPLPKDVLHDVISVNYSDDLTQIDKFEIVVNNWDARTRTFKYSNGNTFLPGQKLELWMGYRGKDPLRRVATGEITSLRPSFPAAGQPTLTVSALNVLHRFRTKQVTEKYENKTDSQIAKLIGKRLGVKVHTQPLAEQAYPYLVQDNQYDIVFLFERAHRIGYDLWVEEDQSGEPTLHFEPSDNLRKVTYELVWGRSLVEFQPTLTTARQVGSVTVRAWDRRRKKMITATAKRKSLGSKDDEGVSQAFNEREDITSVVVADQAEADRIARDRLRDIAHEMIKASGSTVGLPDLRAGRMIRVGGLGTRFDGGYFLTGTRHSFSDAGYVTSFDCRKEG</sequence>
<proteinExistence type="predicted"/>
<keyword evidence="2" id="KW-1185">Reference proteome</keyword>